<proteinExistence type="inferred from homology"/>
<dbReference type="SUPFAM" id="SSF52374">
    <property type="entry name" value="Nucleotidylyl transferase"/>
    <property type="match status" value="1"/>
</dbReference>
<name>A0AAN6FFT5_9PEZI</name>
<evidence type="ECO:0000256" key="3">
    <source>
        <dbReference type="ARBA" id="ARBA00013782"/>
    </source>
</evidence>
<dbReference type="GO" id="GO:0006436">
    <property type="term" value="P:tryptophanyl-tRNA aminoacylation"/>
    <property type="evidence" value="ECO:0007669"/>
    <property type="project" value="InterPro"/>
</dbReference>
<evidence type="ECO:0000256" key="4">
    <source>
        <dbReference type="ARBA" id="ARBA00022598"/>
    </source>
</evidence>
<evidence type="ECO:0000256" key="7">
    <source>
        <dbReference type="ARBA" id="ARBA00022917"/>
    </source>
</evidence>
<evidence type="ECO:0000313" key="12">
    <source>
        <dbReference type="EMBL" id="KAK0317621.1"/>
    </source>
</evidence>
<dbReference type="GO" id="GO:0005737">
    <property type="term" value="C:cytoplasm"/>
    <property type="evidence" value="ECO:0007669"/>
    <property type="project" value="TreeGrafter"/>
</dbReference>
<keyword evidence="6 10" id="KW-0067">ATP-binding</keyword>
<dbReference type="Gene3D" id="3.40.50.620">
    <property type="entry name" value="HUPs"/>
    <property type="match status" value="1"/>
</dbReference>
<keyword evidence="7 10" id="KW-0648">Protein biosynthesis</keyword>
<dbReference type="AlphaFoldDB" id="A0AAN6FFT5"/>
<dbReference type="InterPro" id="IPR002305">
    <property type="entry name" value="aa-tRNA-synth_Ic"/>
</dbReference>
<evidence type="ECO:0000256" key="9">
    <source>
        <dbReference type="ARBA" id="ARBA00030268"/>
    </source>
</evidence>
<reference evidence="12" key="1">
    <citation type="submission" date="2021-12" db="EMBL/GenBank/DDBJ databases">
        <title>Black yeast isolated from Biological Soil Crust.</title>
        <authorList>
            <person name="Kurbessoian T."/>
        </authorList>
    </citation>
    <scope>NUCLEOTIDE SEQUENCE</scope>
    <source>
        <strain evidence="12">CCFEE 5208</strain>
    </source>
</reference>
<evidence type="ECO:0000256" key="11">
    <source>
        <dbReference type="SAM" id="MobiDB-lite"/>
    </source>
</evidence>
<dbReference type="Proteomes" id="UP001168146">
    <property type="component" value="Unassembled WGS sequence"/>
</dbReference>
<evidence type="ECO:0000256" key="10">
    <source>
        <dbReference type="RuleBase" id="RU363036"/>
    </source>
</evidence>
<feature type="compositionally biased region" description="Basic and acidic residues" evidence="11">
    <location>
        <begin position="545"/>
        <end position="571"/>
    </location>
</feature>
<sequence>MAWGCGQAAQVNERSRCIKVSSGDHTSDAEKETGHVSKSRTRRVSVSRAHDIAGRDVGGNTEEDWTIELYTYSTLAMATAEPVGAPPAVKSDIEDKKASQQQIDPYNVAGEVDEHGNVKAIDYDRLIHEFGVQPLTEEHLRRFESVTGKKAHRLMRRKLFFSHRDFDKILDAYEQHGTFMLYTGRGPSSGSMHLGHTVPFLFTKELQEMFDVPLVIMMTDDEKYLHTRNKNEGHQKAGVAPEDFLDFAHENIKDIVALGFDPKKTFIYTDYEYLGGHFYRNTSEFESLVTFNQAAGAFGFGNSTNIGLIAYGAKQCVAAFPSSYPDLFGLKDYRGPDYPPEAKRRHKSLASIPTLIPCAIDQEPYFRILRDRCERMTDPHPKTSLILSKFLTALQGPGGKMSASDPNSAIFMSDTPGQIKNKINKHAFSGGRESLEEHRKLGGNPDVDVAYTYLSYFLDDDEELEELAKRYRSGELLTGEMKQRCIAELQKFVAEFQERRKKVTDEVMREYMRPRKLEFAGNPSPKQPKGPANGVEEASNGADADGEKAARDDGRGTKGERKAAKMAEKKAQKLAQRPKGAEEVTGGT</sequence>
<evidence type="ECO:0000256" key="1">
    <source>
        <dbReference type="ARBA" id="ARBA00005594"/>
    </source>
</evidence>
<comment type="caution">
    <text evidence="12">The sequence shown here is derived from an EMBL/GenBank/DDBJ whole genome shotgun (WGS) entry which is preliminary data.</text>
</comment>
<dbReference type="InterPro" id="IPR001412">
    <property type="entry name" value="aa-tRNA-synth_I_CS"/>
</dbReference>
<keyword evidence="5 10" id="KW-0547">Nucleotide-binding</keyword>
<evidence type="ECO:0000256" key="8">
    <source>
        <dbReference type="ARBA" id="ARBA00023146"/>
    </source>
</evidence>
<comment type="similarity">
    <text evidence="1 10">Belongs to the class-I aminoacyl-tRNA synthetase family.</text>
</comment>
<dbReference type="EMBL" id="JASUXU010000042">
    <property type="protein sequence ID" value="KAK0317621.1"/>
    <property type="molecule type" value="Genomic_DNA"/>
</dbReference>
<gene>
    <name evidence="12" type="primary">WRS1_2</name>
    <name evidence="12" type="ORF">LTR82_011390</name>
</gene>
<evidence type="ECO:0000256" key="6">
    <source>
        <dbReference type="ARBA" id="ARBA00022840"/>
    </source>
</evidence>
<dbReference type="NCBIfam" id="TIGR00233">
    <property type="entry name" value="trpS"/>
    <property type="match status" value="1"/>
</dbReference>
<accession>A0AAN6FFT5</accession>
<evidence type="ECO:0000313" key="13">
    <source>
        <dbReference type="Proteomes" id="UP001168146"/>
    </source>
</evidence>
<dbReference type="PANTHER" id="PTHR10055:SF1">
    <property type="entry name" value="TRYPTOPHAN--TRNA LIGASE, CYTOPLASMIC"/>
    <property type="match status" value="1"/>
</dbReference>
<organism evidence="12 13">
    <name type="scientific">Friedmanniomyces endolithicus</name>
    <dbReference type="NCBI Taxonomy" id="329885"/>
    <lineage>
        <taxon>Eukaryota</taxon>
        <taxon>Fungi</taxon>
        <taxon>Dikarya</taxon>
        <taxon>Ascomycota</taxon>
        <taxon>Pezizomycotina</taxon>
        <taxon>Dothideomycetes</taxon>
        <taxon>Dothideomycetidae</taxon>
        <taxon>Mycosphaerellales</taxon>
        <taxon>Teratosphaeriaceae</taxon>
        <taxon>Friedmanniomyces</taxon>
    </lineage>
</organism>
<dbReference type="FunFam" id="1.10.240.10:FF:000003">
    <property type="entry name" value="Tryptophan--tRNA ligase, cytoplasmic"/>
    <property type="match status" value="1"/>
</dbReference>
<dbReference type="Pfam" id="PF00579">
    <property type="entry name" value="tRNA-synt_1b"/>
    <property type="match status" value="1"/>
</dbReference>
<protein>
    <recommendedName>
        <fullName evidence="3">Tryptophan--tRNA ligase, cytoplasmic</fullName>
        <ecNumber evidence="2">6.1.1.2</ecNumber>
    </recommendedName>
    <alternativeName>
        <fullName evidence="9">Tryptophanyl-tRNA synthetase</fullName>
    </alternativeName>
</protein>
<keyword evidence="8 10" id="KW-0030">Aminoacyl-tRNA synthetase</keyword>
<dbReference type="PROSITE" id="PS00178">
    <property type="entry name" value="AA_TRNA_LIGASE_I"/>
    <property type="match status" value="1"/>
</dbReference>
<dbReference type="PANTHER" id="PTHR10055">
    <property type="entry name" value="TRYPTOPHANYL-TRNA SYNTHETASE"/>
    <property type="match status" value="1"/>
</dbReference>
<feature type="compositionally biased region" description="Basic and acidic residues" evidence="11">
    <location>
        <begin position="25"/>
        <end position="35"/>
    </location>
</feature>
<dbReference type="Gene3D" id="1.10.240.10">
    <property type="entry name" value="Tyrosyl-Transfer RNA Synthetase"/>
    <property type="match status" value="1"/>
</dbReference>
<keyword evidence="4 10" id="KW-0436">Ligase</keyword>
<dbReference type="GO" id="GO:0004830">
    <property type="term" value="F:tryptophan-tRNA ligase activity"/>
    <property type="evidence" value="ECO:0007669"/>
    <property type="project" value="UniProtKB-EC"/>
</dbReference>
<dbReference type="GO" id="GO:0005524">
    <property type="term" value="F:ATP binding"/>
    <property type="evidence" value="ECO:0007669"/>
    <property type="project" value="UniProtKB-KW"/>
</dbReference>
<dbReference type="InterPro" id="IPR014729">
    <property type="entry name" value="Rossmann-like_a/b/a_fold"/>
</dbReference>
<feature type="region of interest" description="Disordered" evidence="11">
    <location>
        <begin position="514"/>
        <end position="588"/>
    </location>
</feature>
<dbReference type="CDD" id="cd00806">
    <property type="entry name" value="TrpRS_core"/>
    <property type="match status" value="1"/>
</dbReference>
<evidence type="ECO:0000256" key="2">
    <source>
        <dbReference type="ARBA" id="ARBA00013161"/>
    </source>
</evidence>
<evidence type="ECO:0000256" key="5">
    <source>
        <dbReference type="ARBA" id="ARBA00022741"/>
    </source>
</evidence>
<dbReference type="InterPro" id="IPR002306">
    <property type="entry name" value="Trp-tRNA-ligase"/>
</dbReference>
<dbReference type="EC" id="6.1.1.2" evidence="2"/>
<dbReference type="PRINTS" id="PR01039">
    <property type="entry name" value="TRNASYNTHTRP"/>
</dbReference>
<feature type="region of interest" description="Disordered" evidence="11">
    <location>
        <begin position="19"/>
        <end position="46"/>
    </location>
</feature>